<accession>A0A5C6CWV8</accession>
<dbReference type="InterPro" id="IPR001646">
    <property type="entry name" value="5peptide_repeat"/>
</dbReference>
<dbReference type="RefSeq" id="WP_146450694.1">
    <property type="nucleotide sequence ID" value="NZ_SJPS01000003.1"/>
</dbReference>
<dbReference type="OrthoDB" id="227009at2"/>
<dbReference type="Proteomes" id="UP000318437">
    <property type="component" value="Unassembled WGS sequence"/>
</dbReference>
<dbReference type="PANTHER" id="PTHR14136:SF17">
    <property type="entry name" value="BTB_POZ DOMAIN-CONTAINING PROTEIN KCTD9"/>
    <property type="match status" value="1"/>
</dbReference>
<evidence type="ECO:0000256" key="1">
    <source>
        <dbReference type="SAM" id="MobiDB-lite"/>
    </source>
</evidence>
<comment type="caution">
    <text evidence="2">The sequence shown here is derived from an EMBL/GenBank/DDBJ whole genome shotgun (WGS) entry which is preliminary data.</text>
</comment>
<dbReference type="Gene3D" id="2.160.20.80">
    <property type="entry name" value="E3 ubiquitin-protein ligase SopA"/>
    <property type="match status" value="2"/>
</dbReference>
<dbReference type="InterPro" id="IPR051082">
    <property type="entry name" value="Pentapeptide-BTB/POZ_domain"/>
</dbReference>
<keyword evidence="3" id="KW-1185">Reference proteome</keyword>
<dbReference type="PANTHER" id="PTHR14136">
    <property type="entry name" value="BTB_POZ DOMAIN-CONTAINING PROTEIN KCTD9"/>
    <property type="match status" value="1"/>
</dbReference>
<dbReference type="SUPFAM" id="SSF53795">
    <property type="entry name" value="PEP carboxykinase-like"/>
    <property type="match status" value="1"/>
</dbReference>
<sequence>MQPIVPTRAPVRPRVTTRENGDSRPLEDVIQELAEDGCRELVWIVGESGCGKSTALAHLAAVIADDDRLVYYDEPKSFGIGVHDASQLVVATSITSAARNGVVLVLQPWGMDELVEYLLAVYPQECNSVINRLGREARQSWSPQVANIVLNRLAQDSSLADPAHALVEEIHDRFPKQKQFSAAAYACLTMLVGGSEPIATAARLTAKTGSSPETLRLLRHSSIQLSLAAESLMTALDSRRTYKALTRRLPFELIELVGRSCREQPSVLRRIEKLLESTRTDKAHPMAGSIMVQADSVWRPVPRRTGRWNLAGGYFPRVKWPVLDLSGAKLACCDFSGADLKTSVLYEADVTGTFFNSADLTGASLKRIHGPSANFFVTCLRDSDLSHANMRRAEFMDSNLSGSDLTRADLSGAILKSTEARNAILKEAILTGTFLEDCDFTGANFSNADLSRIDLRSNQLTGTSFERANLRQAQMEDIHITQARFAEAKLCSAHLTGSKFPDADFRKADLTGAFLAEIEWERANLRGADLRGATFHMGSSRSGLVGSPIAREGSMTGFYTDEREEMYFKRPEEIRKANLCGADLRGAKIEGVDFYLVDLRGSKFDPQHELQIRSTGAILSNE</sequence>
<dbReference type="SUPFAM" id="SSF141571">
    <property type="entry name" value="Pentapeptide repeat-like"/>
    <property type="match status" value="2"/>
</dbReference>
<evidence type="ECO:0000313" key="2">
    <source>
        <dbReference type="EMBL" id="TWU27496.1"/>
    </source>
</evidence>
<gene>
    <name evidence="2" type="primary">pipB2_1</name>
    <name evidence="2" type="ORF">Pla144_22700</name>
</gene>
<evidence type="ECO:0000313" key="3">
    <source>
        <dbReference type="Proteomes" id="UP000318437"/>
    </source>
</evidence>
<protein>
    <submittedName>
        <fullName evidence="2">Secreted effector protein pipB2</fullName>
    </submittedName>
</protein>
<proteinExistence type="predicted"/>
<reference evidence="2 3" key="1">
    <citation type="submission" date="2019-02" db="EMBL/GenBank/DDBJ databases">
        <title>Deep-cultivation of Planctomycetes and their phenomic and genomic characterization uncovers novel biology.</title>
        <authorList>
            <person name="Wiegand S."/>
            <person name="Jogler M."/>
            <person name="Boedeker C."/>
            <person name="Pinto D."/>
            <person name="Vollmers J."/>
            <person name="Rivas-Marin E."/>
            <person name="Kohn T."/>
            <person name="Peeters S.H."/>
            <person name="Heuer A."/>
            <person name="Rast P."/>
            <person name="Oberbeckmann S."/>
            <person name="Bunk B."/>
            <person name="Jeske O."/>
            <person name="Meyerdierks A."/>
            <person name="Storesund J.E."/>
            <person name="Kallscheuer N."/>
            <person name="Luecker S."/>
            <person name="Lage O.M."/>
            <person name="Pohl T."/>
            <person name="Merkel B.J."/>
            <person name="Hornburger P."/>
            <person name="Mueller R.-W."/>
            <person name="Bruemmer F."/>
            <person name="Labrenz M."/>
            <person name="Spormann A.M."/>
            <person name="Op Den Camp H."/>
            <person name="Overmann J."/>
            <person name="Amann R."/>
            <person name="Jetten M.S.M."/>
            <person name="Mascher T."/>
            <person name="Medema M.H."/>
            <person name="Devos D.P."/>
            <person name="Kaster A.-K."/>
            <person name="Ovreas L."/>
            <person name="Rohde M."/>
            <person name="Galperin M.Y."/>
            <person name="Jogler C."/>
        </authorList>
    </citation>
    <scope>NUCLEOTIDE SEQUENCE [LARGE SCALE GENOMIC DNA]</scope>
    <source>
        <strain evidence="2 3">Pla144</strain>
    </source>
</reference>
<dbReference type="AlphaFoldDB" id="A0A5C6CWV8"/>
<feature type="region of interest" description="Disordered" evidence="1">
    <location>
        <begin position="1"/>
        <end position="24"/>
    </location>
</feature>
<feature type="compositionally biased region" description="Low complexity" evidence="1">
    <location>
        <begin position="1"/>
        <end position="14"/>
    </location>
</feature>
<dbReference type="EMBL" id="SJPS01000003">
    <property type="protein sequence ID" value="TWU27496.1"/>
    <property type="molecule type" value="Genomic_DNA"/>
</dbReference>
<organism evidence="2 3">
    <name type="scientific">Bythopirellula polymerisocia</name>
    <dbReference type="NCBI Taxonomy" id="2528003"/>
    <lineage>
        <taxon>Bacteria</taxon>
        <taxon>Pseudomonadati</taxon>
        <taxon>Planctomycetota</taxon>
        <taxon>Planctomycetia</taxon>
        <taxon>Pirellulales</taxon>
        <taxon>Lacipirellulaceae</taxon>
        <taxon>Bythopirellula</taxon>
    </lineage>
</organism>
<dbReference type="Pfam" id="PF00805">
    <property type="entry name" value="Pentapeptide"/>
    <property type="match status" value="6"/>
</dbReference>
<name>A0A5C6CWV8_9BACT</name>